<name>A0A9D3YY87_DREPO</name>
<dbReference type="Proteomes" id="UP000828390">
    <property type="component" value="Unassembled WGS sequence"/>
</dbReference>
<accession>A0A9D3YY87</accession>
<comment type="caution">
    <text evidence="1">The sequence shown here is derived from an EMBL/GenBank/DDBJ whole genome shotgun (WGS) entry which is preliminary data.</text>
</comment>
<gene>
    <name evidence="1" type="ORF">DPMN_068795</name>
</gene>
<keyword evidence="2" id="KW-1185">Reference proteome</keyword>
<sequence>MLSNHSIRKKTRVYWTSVREVVQKKTLIFKRSSKGKDKDMSKKTKLLIDVFKRKEVTHVPIEVVYMDIAGESVPVHIMDCIADDPSEDADQIEIRPRSPENYEQTFAYFEAISVCRIHVTAAITELGELLRRGIILGDKEEWGVYVKQLEDDVHAWKQRCRESDRIFQNGKIVVGQIERDRRQSLYYRLMRAVCAGAESVLGAFTCFSCPIIDS</sequence>
<reference evidence="1" key="1">
    <citation type="journal article" date="2019" name="bioRxiv">
        <title>The Genome of the Zebra Mussel, Dreissena polymorpha: A Resource for Invasive Species Research.</title>
        <authorList>
            <person name="McCartney M.A."/>
            <person name="Auch B."/>
            <person name="Kono T."/>
            <person name="Mallez S."/>
            <person name="Zhang Y."/>
            <person name="Obille A."/>
            <person name="Becker A."/>
            <person name="Abrahante J.E."/>
            <person name="Garbe J."/>
            <person name="Badalamenti J.P."/>
            <person name="Herman A."/>
            <person name="Mangelson H."/>
            <person name="Liachko I."/>
            <person name="Sullivan S."/>
            <person name="Sone E.D."/>
            <person name="Koren S."/>
            <person name="Silverstein K.A.T."/>
            <person name="Beckman K.B."/>
            <person name="Gohl D.M."/>
        </authorList>
    </citation>
    <scope>NUCLEOTIDE SEQUENCE</scope>
    <source>
        <strain evidence="1">Duluth1</strain>
        <tissue evidence="1">Whole animal</tissue>
    </source>
</reference>
<dbReference type="EMBL" id="JAIWYP010000014">
    <property type="protein sequence ID" value="KAH3709333.1"/>
    <property type="molecule type" value="Genomic_DNA"/>
</dbReference>
<evidence type="ECO:0000313" key="2">
    <source>
        <dbReference type="Proteomes" id="UP000828390"/>
    </source>
</evidence>
<protein>
    <submittedName>
        <fullName evidence="1">Uncharacterized protein</fullName>
    </submittedName>
</protein>
<organism evidence="1 2">
    <name type="scientific">Dreissena polymorpha</name>
    <name type="common">Zebra mussel</name>
    <name type="synonym">Mytilus polymorpha</name>
    <dbReference type="NCBI Taxonomy" id="45954"/>
    <lineage>
        <taxon>Eukaryota</taxon>
        <taxon>Metazoa</taxon>
        <taxon>Spiralia</taxon>
        <taxon>Lophotrochozoa</taxon>
        <taxon>Mollusca</taxon>
        <taxon>Bivalvia</taxon>
        <taxon>Autobranchia</taxon>
        <taxon>Heteroconchia</taxon>
        <taxon>Euheterodonta</taxon>
        <taxon>Imparidentia</taxon>
        <taxon>Neoheterodontei</taxon>
        <taxon>Myida</taxon>
        <taxon>Dreissenoidea</taxon>
        <taxon>Dreissenidae</taxon>
        <taxon>Dreissena</taxon>
    </lineage>
</organism>
<proteinExistence type="predicted"/>
<reference evidence="1" key="2">
    <citation type="submission" date="2020-11" db="EMBL/GenBank/DDBJ databases">
        <authorList>
            <person name="McCartney M.A."/>
            <person name="Auch B."/>
            <person name="Kono T."/>
            <person name="Mallez S."/>
            <person name="Becker A."/>
            <person name="Gohl D.M."/>
            <person name="Silverstein K.A.T."/>
            <person name="Koren S."/>
            <person name="Bechman K.B."/>
            <person name="Herman A."/>
            <person name="Abrahante J.E."/>
            <person name="Garbe J."/>
        </authorList>
    </citation>
    <scope>NUCLEOTIDE SEQUENCE</scope>
    <source>
        <strain evidence="1">Duluth1</strain>
        <tissue evidence="1">Whole animal</tissue>
    </source>
</reference>
<evidence type="ECO:0000313" key="1">
    <source>
        <dbReference type="EMBL" id="KAH3709333.1"/>
    </source>
</evidence>
<dbReference type="AlphaFoldDB" id="A0A9D3YY87"/>